<organism evidence="1 2">
    <name type="scientific">Mesorhizobium newzealandense</name>
    <dbReference type="NCBI Taxonomy" id="1300302"/>
    <lineage>
        <taxon>Bacteria</taxon>
        <taxon>Pseudomonadati</taxon>
        <taxon>Pseudomonadota</taxon>
        <taxon>Alphaproteobacteria</taxon>
        <taxon>Hyphomicrobiales</taxon>
        <taxon>Phyllobacteriaceae</taxon>
        <taxon>Mesorhizobium</taxon>
    </lineage>
</organism>
<accession>A0ABW4U745</accession>
<dbReference type="Proteomes" id="UP001597405">
    <property type="component" value="Unassembled WGS sequence"/>
</dbReference>
<dbReference type="NCBIfam" id="NF033832">
    <property type="entry name" value="sce7726_fam"/>
    <property type="match status" value="1"/>
</dbReference>
<sequence length="197" mass="22150">MRDSDVRTAVKAHLIRLHEGDDDTRVVEEMGVWSGSVRIDIAVINGDLTGFELKSDRDTLQRLPVQADIYSRVFDHVTLVVGERHAEKATDLIPNWWGVMSARETPSGVDLTNIKCGTRNPSPDPYLVADLLWKEEAIAILDARGLARGWRGKPAKAVHQRLASELSFSELSAEVRRVLKSRSWLRQSGSRERQMPV</sequence>
<reference evidence="2" key="1">
    <citation type="journal article" date="2019" name="Int. J. Syst. Evol. Microbiol.">
        <title>The Global Catalogue of Microorganisms (GCM) 10K type strain sequencing project: providing services to taxonomists for standard genome sequencing and annotation.</title>
        <authorList>
            <consortium name="The Broad Institute Genomics Platform"/>
            <consortium name="The Broad Institute Genome Sequencing Center for Infectious Disease"/>
            <person name="Wu L."/>
            <person name="Ma J."/>
        </authorList>
    </citation>
    <scope>NUCLEOTIDE SEQUENCE [LARGE SCALE GENOMIC DNA]</scope>
    <source>
        <strain evidence="2">CGMCC 1.16225</strain>
    </source>
</reference>
<evidence type="ECO:0000313" key="2">
    <source>
        <dbReference type="Proteomes" id="UP001597405"/>
    </source>
</evidence>
<comment type="caution">
    <text evidence="1">The sequence shown here is derived from an EMBL/GenBank/DDBJ whole genome shotgun (WGS) entry which is preliminary data.</text>
</comment>
<evidence type="ECO:0000313" key="1">
    <source>
        <dbReference type="EMBL" id="MFD1981907.1"/>
    </source>
</evidence>
<name>A0ABW4U745_9HYPH</name>
<dbReference type="EMBL" id="JBHUGZ010000002">
    <property type="protein sequence ID" value="MFD1981907.1"/>
    <property type="molecule type" value="Genomic_DNA"/>
</dbReference>
<gene>
    <name evidence="1" type="ORF">ACFSOZ_04275</name>
</gene>
<proteinExistence type="predicted"/>
<dbReference type="InterPro" id="IPR047729">
    <property type="entry name" value="Sce7726-like"/>
</dbReference>
<protein>
    <submittedName>
        <fullName evidence="1">Sce7726 family protein</fullName>
    </submittedName>
</protein>
<keyword evidence="2" id="KW-1185">Reference proteome</keyword>
<dbReference type="RefSeq" id="WP_379093967.1">
    <property type="nucleotide sequence ID" value="NZ_JBHUGZ010000002.1"/>
</dbReference>